<name>A0A6P1TKA4_9FIRM</name>
<evidence type="ECO:0000256" key="6">
    <source>
        <dbReference type="ARBA" id="ARBA00023136"/>
    </source>
</evidence>
<dbReference type="SUPFAM" id="SSF53756">
    <property type="entry name" value="UDP-Glycosyltransferase/glycogen phosphorylase"/>
    <property type="match status" value="1"/>
</dbReference>
<comment type="similarity">
    <text evidence="2">Belongs to the CDP-glycerol glycerophosphotransferase family.</text>
</comment>
<evidence type="ECO:0000313" key="7">
    <source>
        <dbReference type="EMBL" id="QHQ59708.1"/>
    </source>
</evidence>
<dbReference type="Proteomes" id="UP000464314">
    <property type="component" value="Chromosome"/>
</dbReference>
<evidence type="ECO:0000256" key="2">
    <source>
        <dbReference type="ARBA" id="ARBA00010488"/>
    </source>
</evidence>
<dbReference type="PANTHER" id="PTHR37316:SF3">
    <property type="entry name" value="TEICHOIC ACID GLYCEROL-PHOSPHATE TRANSFERASE"/>
    <property type="match status" value="1"/>
</dbReference>
<reference evidence="7 8" key="1">
    <citation type="submission" date="2020-01" db="EMBL/GenBank/DDBJ databases">
        <title>Genome analysis of Anaerocolumna sp. CBA3638.</title>
        <authorList>
            <person name="Kim J."/>
            <person name="Roh S.W."/>
        </authorList>
    </citation>
    <scope>NUCLEOTIDE SEQUENCE [LARGE SCALE GENOMIC DNA]</scope>
    <source>
        <strain evidence="7 8">CBA3638</strain>
    </source>
</reference>
<evidence type="ECO:0000256" key="5">
    <source>
        <dbReference type="ARBA" id="ARBA00022944"/>
    </source>
</evidence>
<evidence type="ECO:0000256" key="4">
    <source>
        <dbReference type="ARBA" id="ARBA00022679"/>
    </source>
</evidence>
<sequence>MDIPSPGQIKKKVIKTVKKKLKKAFKIVKRAAKKIVIQAYKIETKIIPVQKNMIVFESNMGRNYTGNPKSIYEEMVRKGLDKKYRCYFMLDDINTDIPGNAKKIKRTRTRYFFIMGVAGIWVSDCRQPNYIIKRKGVHFIQTWHGTPLKKLALDMDSVNMAGETDIEKYHENFCKNTRTWDYLISQNRYSTEIFKRAFAFDKTMLEIGYPRNDILFYGNNKENIIQLKKKMGLPLDKKVILYAPTWRDNEYYDKGAYKFNQVLDFDLFREKLGKDYICIVKYHYLVKENLDWSKYKDFIYKFDMCEDIAELYLVSDMLITDYSSVMFDYSILKRPMFFFAYDLEEYKNNLRGFYFDFLAEAPGPITRTTKELINSILNYQSEDYAIKYEAFHNKYNHADNGKTSEKVVKLIQDIYAKS</sequence>
<evidence type="ECO:0000313" key="8">
    <source>
        <dbReference type="Proteomes" id="UP000464314"/>
    </source>
</evidence>
<dbReference type="KEGG" id="anr:Ana3638_01945"/>
<keyword evidence="8" id="KW-1185">Reference proteome</keyword>
<evidence type="ECO:0000256" key="3">
    <source>
        <dbReference type="ARBA" id="ARBA00022475"/>
    </source>
</evidence>
<organism evidence="7 8">
    <name type="scientific">Anaerocolumna sedimenticola</name>
    <dbReference type="NCBI Taxonomy" id="2696063"/>
    <lineage>
        <taxon>Bacteria</taxon>
        <taxon>Bacillati</taxon>
        <taxon>Bacillota</taxon>
        <taxon>Clostridia</taxon>
        <taxon>Lachnospirales</taxon>
        <taxon>Lachnospiraceae</taxon>
        <taxon>Anaerocolumna</taxon>
    </lineage>
</organism>
<dbReference type="GO" id="GO:0005886">
    <property type="term" value="C:plasma membrane"/>
    <property type="evidence" value="ECO:0007669"/>
    <property type="project" value="UniProtKB-SubCell"/>
</dbReference>
<gene>
    <name evidence="7" type="ORF">Ana3638_01945</name>
</gene>
<keyword evidence="5" id="KW-0777">Teichoic acid biosynthesis</keyword>
<dbReference type="GO" id="GO:0019350">
    <property type="term" value="P:teichoic acid biosynthetic process"/>
    <property type="evidence" value="ECO:0007669"/>
    <property type="project" value="UniProtKB-KW"/>
</dbReference>
<evidence type="ECO:0000256" key="1">
    <source>
        <dbReference type="ARBA" id="ARBA00004202"/>
    </source>
</evidence>
<keyword evidence="3" id="KW-1003">Cell membrane</keyword>
<dbReference type="Gene3D" id="3.40.50.12580">
    <property type="match status" value="1"/>
</dbReference>
<dbReference type="InterPro" id="IPR051612">
    <property type="entry name" value="Teichoic_Acid_Biosynth"/>
</dbReference>
<dbReference type="Pfam" id="PF04464">
    <property type="entry name" value="Glyphos_transf"/>
    <property type="match status" value="1"/>
</dbReference>
<dbReference type="PANTHER" id="PTHR37316">
    <property type="entry name" value="TEICHOIC ACID GLYCEROL-PHOSPHATE PRIMASE"/>
    <property type="match status" value="1"/>
</dbReference>
<dbReference type="InterPro" id="IPR043149">
    <property type="entry name" value="TagF_N"/>
</dbReference>
<comment type="subcellular location">
    <subcellularLocation>
        <location evidence="1">Cell membrane</location>
        <topology evidence="1">Peripheral membrane protein</topology>
    </subcellularLocation>
</comment>
<dbReference type="AlphaFoldDB" id="A0A6P1TKA4"/>
<dbReference type="GO" id="GO:0047355">
    <property type="term" value="F:CDP-glycerol glycerophosphotransferase activity"/>
    <property type="evidence" value="ECO:0007669"/>
    <property type="project" value="InterPro"/>
</dbReference>
<keyword evidence="4 7" id="KW-0808">Transferase</keyword>
<protein>
    <submittedName>
        <fullName evidence="7">CDP-glycerol glycerophosphotransferase family protein</fullName>
    </submittedName>
</protein>
<accession>A0A6P1TKA4</accession>
<dbReference type="InterPro" id="IPR007554">
    <property type="entry name" value="Glycerophosphate_synth"/>
</dbReference>
<proteinExistence type="inferred from homology"/>
<dbReference type="RefSeq" id="WP_161836536.1">
    <property type="nucleotide sequence ID" value="NZ_CP048000.1"/>
</dbReference>
<keyword evidence="6" id="KW-0472">Membrane</keyword>
<dbReference type="Gene3D" id="3.40.50.11820">
    <property type="match status" value="1"/>
</dbReference>
<dbReference type="InterPro" id="IPR043148">
    <property type="entry name" value="TagF_C"/>
</dbReference>
<dbReference type="EMBL" id="CP048000">
    <property type="protein sequence ID" value="QHQ59708.1"/>
    <property type="molecule type" value="Genomic_DNA"/>
</dbReference>